<proteinExistence type="predicted"/>
<dbReference type="Proteomes" id="UP001472677">
    <property type="component" value="Unassembled WGS sequence"/>
</dbReference>
<keyword evidence="3" id="KW-1185">Reference proteome</keyword>
<evidence type="ECO:0000313" key="2">
    <source>
        <dbReference type="EMBL" id="KAK8578771.1"/>
    </source>
</evidence>
<accession>A0ABR2FCZ3</accession>
<dbReference type="EMBL" id="JBBPBM010000006">
    <property type="protein sequence ID" value="KAK8578771.1"/>
    <property type="molecule type" value="Genomic_DNA"/>
</dbReference>
<evidence type="ECO:0000256" key="1">
    <source>
        <dbReference type="SAM" id="MobiDB-lite"/>
    </source>
</evidence>
<name>A0ABR2FCZ3_9ROSI</name>
<evidence type="ECO:0000313" key="3">
    <source>
        <dbReference type="Proteomes" id="UP001472677"/>
    </source>
</evidence>
<organism evidence="2 3">
    <name type="scientific">Hibiscus sabdariffa</name>
    <name type="common">roselle</name>
    <dbReference type="NCBI Taxonomy" id="183260"/>
    <lineage>
        <taxon>Eukaryota</taxon>
        <taxon>Viridiplantae</taxon>
        <taxon>Streptophyta</taxon>
        <taxon>Embryophyta</taxon>
        <taxon>Tracheophyta</taxon>
        <taxon>Spermatophyta</taxon>
        <taxon>Magnoliopsida</taxon>
        <taxon>eudicotyledons</taxon>
        <taxon>Gunneridae</taxon>
        <taxon>Pentapetalae</taxon>
        <taxon>rosids</taxon>
        <taxon>malvids</taxon>
        <taxon>Malvales</taxon>
        <taxon>Malvaceae</taxon>
        <taxon>Malvoideae</taxon>
        <taxon>Hibiscus</taxon>
    </lineage>
</organism>
<feature type="compositionally biased region" description="Polar residues" evidence="1">
    <location>
        <begin position="21"/>
        <end position="33"/>
    </location>
</feature>
<feature type="compositionally biased region" description="Pro residues" evidence="1">
    <location>
        <begin position="77"/>
        <end position="88"/>
    </location>
</feature>
<feature type="region of interest" description="Disordered" evidence="1">
    <location>
        <begin position="1"/>
        <end position="97"/>
    </location>
</feature>
<reference evidence="2 3" key="1">
    <citation type="journal article" date="2024" name="G3 (Bethesda)">
        <title>Genome assembly of Hibiscus sabdariffa L. provides insights into metabolisms of medicinal natural products.</title>
        <authorList>
            <person name="Kim T."/>
        </authorList>
    </citation>
    <scope>NUCLEOTIDE SEQUENCE [LARGE SCALE GENOMIC DNA]</scope>
    <source>
        <strain evidence="2">TK-2024</strain>
        <tissue evidence="2">Old leaves</tissue>
    </source>
</reference>
<sequence>MRKMDLTDAVPIQMAMPTPPASRQQSPADTQAATPIETHQAPLPAKAQNDTPAANRMDRPAHTPEAHARFASTPTTPLSPPVANPPTRAPTTETTPPTHFLQLCNQLQRVEARQLQYIEEAKRKQRLNLYPEKSRILELHESHDVLESLVSTKISSRPLRSSPDQT</sequence>
<comment type="caution">
    <text evidence="2">The sequence shown here is derived from an EMBL/GenBank/DDBJ whole genome shotgun (WGS) entry which is preliminary data.</text>
</comment>
<protein>
    <submittedName>
        <fullName evidence="2">Uncharacterized protein</fullName>
    </submittedName>
</protein>
<gene>
    <name evidence="2" type="ORF">V6N12_069115</name>
</gene>
<feature type="compositionally biased region" description="Basic and acidic residues" evidence="1">
    <location>
        <begin position="56"/>
        <end position="68"/>
    </location>
</feature>